<evidence type="ECO:0000313" key="1">
    <source>
        <dbReference type="EMBL" id="HGW91797.1"/>
    </source>
</evidence>
<dbReference type="InterPro" id="IPR011042">
    <property type="entry name" value="6-blade_b-propeller_TolB-like"/>
</dbReference>
<name>A0A7C4U799_UNCW3</name>
<accession>A0A7C4U799</accession>
<dbReference type="AlphaFoldDB" id="A0A7C4U799"/>
<gene>
    <name evidence="1" type="ORF">ENV67_04565</name>
</gene>
<organism evidence="1">
    <name type="scientific">candidate division WOR-3 bacterium</name>
    <dbReference type="NCBI Taxonomy" id="2052148"/>
    <lineage>
        <taxon>Bacteria</taxon>
        <taxon>Bacteria division WOR-3</taxon>
    </lineage>
</organism>
<reference evidence="1" key="1">
    <citation type="journal article" date="2020" name="mSystems">
        <title>Genome- and Community-Level Interaction Insights into Carbon Utilization and Element Cycling Functions of Hydrothermarchaeota in Hydrothermal Sediment.</title>
        <authorList>
            <person name="Zhou Z."/>
            <person name="Liu Y."/>
            <person name="Xu W."/>
            <person name="Pan J."/>
            <person name="Luo Z.H."/>
            <person name="Li M."/>
        </authorList>
    </citation>
    <scope>NUCLEOTIDE SEQUENCE [LARGE SCALE GENOMIC DNA]</scope>
    <source>
        <strain evidence="1">SpSt-780</strain>
    </source>
</reference>
<protein>
    <recommendedName>
        <fullName evidence="2">6-bladed beta-propeller</fullName>
    </recommendedName>
</protein>
<proteinExistence type="predicted"/>
<sequence>MDNEKILNYDMMDLKEVKINFNYASIFYTNGDNVYLFNVHKPIIRFNLATKEEEPIGKIGCGPGEYDFPSSISELNGNIYIVDTPSKRLLKFEHDGKFIEEISGIKANKIKFLNESLMVMDNPTLFENYFTTFDLKNKKEIKKFGKMIEYPIRKYRERLNNDGIMGIYQFLWDAMDSILVFYDYYNDNILLYNIFSGEIIKKFGRRHKNWAIPKVFLFEGDKYHPKSWDVSFLPCYNILISNKYIFVILEKVWKYHWYMRNISEKKWRKIETNNFYFVDIYKRDDFSYVGTLYPLNDFIWKDNKRWSLRWNNSVSGDSILNFYLDNKDGDIQKISIKWINN</sequence>
<dbReference type="EMBL" id="DTHG01000057">
    <property type="protein sequence ID" value="HGW91797.1"/>
    <property type="molecule type" value="Genomic_DNA"/>
</dbReference>
<dbReference type="Gene3D" id="2.120.10.30">
    <property type="entry name" value="TolB, C-terminal domain"/>
    <property type="match status" value="1"/>
</dbReference>
<dbReference type="Pfam" id="PF17170">
    <property type="entry name" value="DUF5128"/>
    <property type="match status" value="1"/>
</dbReference>
<comment type="caution">
    <text evidence="1">The sequence shown here is derived from an EMBL/GenBank/DDBJ whole genome shotgun (WGS) entry which is preliminary data.</text>
</comment>
<evidence type="ECO:0008006" key="2">
    <source>
        <dbReference type="Google" id="ProtNLM"/>
    </source>
</evidence>
<dbReference type="SUPFAM" id="SSF101898">
    <property type="entry name" value="NHL repeat"/>
    <property type="match status" value="1"/>
</dbReference>